<evidence type="ECO:0000313" key="6">
    <source>
        <dbReference type="EMBL" id="HHN51752.1"/>
    </source>
</evidence>
<dbReference type="GO" id="GO:0006289">
    <property type="term" value="P:nucleotide-excision repair"/>
    <property type="evidence" value="ECO:0007669"/>
    <property type="project" value="TreeGrafter"/>
</dbReference>
<dbReference type="GO" id="GO:0043138">
    <property type="term" value="F:3'-5' DNA helicase activity"/>
    <property type="evidence" value="ECO:0007669"/>
    <property type="project" value="TreeGrafter"/>
</dbReference>
<accession>A0A7J3WAG5</accession>
<dbReference type="InterPro" id="IPR014001">
    <property type="entry name" value="Helicase_ATP-bd"/>
</dbReference>
<comment type="caution">
    <text evidence="6">The sequence shown here is derived from an EMBL/GenBank/DDBJ whole genome shotgun (WGS) entry which is preliminary data.</text>
</comment>
<sequence length="1046" mass="118881">MKTRSLMDSEKLLERLGFDYVKFVTPAVSPQLSRETFSDILPALASSENVRSRKLAEKHLYIHQKEAFDSLARGENLVLKAGTGSGKTEAWFLYTAAYRVKTLAVYPTLALSNDQIERLSDYCMSLGLKAVAIDALRKEELVRRSGARVVRNMVKEADLVITNPAYLLNELKRIGVGKPAFLRDFIGEVGLVVLDEFDFYGPRSIAILLGMAQILHEYVNPRFQLVIMTATIADPAEAAQILTEINGRKTAIVDGQPYRSENRTYLVLGKSLKKIWTTIAAQRDKLVEAGAGRDILKALDDFEEFRRSFFKVVETAKAAGVDFPDYFGDPSEIIKHYVDDEALTLVFTTGIASAEEFARKIKKETGESPRVASHHHLLLRTQRREIEQAAREGVVKLIFTPRTLSQGIDIGLIRRVVHLGLPQTVREYWQREGRKGRRPDIPWTETIVIPFSQWDRDLLSRGVEVFRKWTELPLEKTLAHRDNDYRKLFKTLFDYQSPHKRKMLSREDVLFLRGLGLEKDGELTYTGKMAWVKMNFYEFAPPYGVKRWRTSEDGGLRNLEDISHVDLVEKFQPGAFDPSSDGVVAEMRTGGRMGRIVTAVVVDSLNESRLRRHDALAPVLEEYQRIKQRWGEEPNVVRDFHRGNIKSVIHLVAQLPSNGFGQFTEFPQRVEWRIYSGRRRLMTIGDRTYVTRDAKVVEVPTPTYGIYGDYTYGYAVEASPLDDTALLRLGASFILIVLRRIHHLSLMIMKFDMIVLAERKFVRFYEGECAGHLPTIDWRALRRDVEQYTPDELDEIILQQIDEEVYADFLARKLDWETARSYALKIIDYVLARERIALQLGPTVVSLPRPSRALKLASVAAVPLLLREDLRAGLFCIGIFDGEENKVYTGVFEMGSPTESTSPILSELSSLVDKGFALAVYSLETLQSVLEETGLSSLRALLTGLKHSGQLLDVRPLLEKKLSSDLSLDSVEKSLSLRRSIEPGDLLARTMLEKRRRPSMRLIRSKPSKLAEILELYLKEELRSVYIAALLAKHYGADGDENSARR</sequence>
<dbReference type="SUPFAM" id="SSF52540">
    <property type="entry name" value="P-loop containing nucleoside triphosphate hydrolases"/>
    <property type="match status" value="1"/>
</dbReference>
<feature type="domain" description="Helicase ATP-binding" evidence="3">
    <location>
        <begin position="68"/>
        <end position="250"/>
    </location>
</feature>
<dbReference type="AlphaFoldDB" id="A0A7J3WAG5"/>
<dbReference type="SMART" id="SM00487">
    <property type="entry name" value="DEXDc"/>
    <property type="match status" value="1"/>
</dbReference>
<keyword evidence="1" id="KW-0547">Nucleotide-binding</keyword>
<feature type="domain" description="Helicase C-terminal" evidence="4">
    <location>
        <begin position="332"/>
        <end position="486"/>
    </location>
</feature>
<keyword evidence="6" id="KW-0347">Helicase</keyword>
<dbReference type="EMBL" id="DTCM01000029">
    <property type="protein sequence ID" value="HGL40520.1"/>
    <property type="molecule type" value="Genomic_DNA"/>
</dbReference>
<name>A0A7J3WAG5_CALS0</name>
<dbReference type="GO" id="GO:0003676">
    <property type="term" value="F:nucleic acid binding"/>
    <property type="evidence" value="ECO:0007669"/>
    <property type="project" value="InterPro"/>
</dbReference>
<keyword evidence="6" id="KW-0378">Hydrolase</keyword>
<dbReference type="PANTHER" id="PTHR47957:SF3">
    <property type="entry name" value="ATP-DEPENDENT HELICASE HRQ1"/>
    <property type="match status" value="1"/>
</dbReference>
<evidence type="ECO:0000313" key="5">
    <source>
        <dbReference type="EMBL" id="HGL40520.1"/>
    </source>
</evidence>
<proteinExistence type="predicted"/>
<organism evidence="6">
    <name type="scientific">Caldiarchaeum subterraneum</name>
    <dbReference type="NCBI Taxonomy" id="311458"/>
    <lineage>
        <taxon>Archaea</taxon>
        <taxon>Nitrososphaerota</taxon>
        <taxon>Candidatus Caldarchaeales</taxon>
        <taxon>Candidatus Caldarchaeaceae</taxon>
        <taxon>Candidatus Caldarchaeum</taxon>
    </lineage>
</organism>
<dbReference type="PROSITE" id="PS51194">
    <property type="entry name" value="HELICASE_CTER"/>
    <property type="match status" value="1"/>
</dbReference>
<dbReference type="SMART" id="SM00490">
    <property type="entry name" value="HELICc"/>
    <property type="match status" value="1"/>
</dbReference>
<reference evidence="6" key="1">
    <citation type="journal article" date="2020" name="mSystems">
        <title>Genome- and Community-Level Interaction Insights into Carbon Utilization and Element Cycling Functions of Hydrothermarchaeota in Hydrothermal Sediment.</title>
        <authorList>
            <person name="Zhou Z."/>
            <person name="Liu Y."/>
            <person name="Xu W."/>
            <person name="Pan J."/>
            <person name="Luo Z.H."/>
            <person name="Li M."/>
        </authorList>
    </citation>
    <scope>NUCLEOTIDE SEQUENCE [LARGE SCALE GENOMIC DNA]</scope>
    <source>
        <strain evidence="6">SpSt-1073</strain>
        <strain evidence="5">SpSt-669</strain>
    </source>
</reference>
<dbReference type="Gene3D" id="3.40.50.300">
    <property type="entry name" value="P-loop containing nucleotide triphosphate hydrolases"/>
    <property type="match status" value="2"/>
</dbReference>
<dbReference type="InterPro" id="IPR001650">
    <property type="entry name" value="Helicase_C-like"/>
</dbReference>
<dbReference type="GO" id="GO:0005524">
    <property type="term" value="F:ATP binding"/>
    <property type="evidence" value="ECO:0007669"/>
    <property type="project" value="UniProtKB-KW"/>
</dbReference>
<gene>
    <name evidence="6" type="ORF">ENM30_00405</name>
    <name evidence="5" type="ORF">ENU43_02495</name>
</gene>
<dbReference type="Pfam" id="PF00270">
    <property type="entry name" value="DEAD"/>
    <property type="match status" value="1"/>
</dbReference>
<dbReference type="Pfam" id="PF00271">
    <property type="entry name" value="Helicase_C"/>
    <property type="match status" value="1"/>
</dbReference>
<evidence type="ECO:0000256" key="2">
    <source>
        <dbReference type="ARBA" id="ARBA00022840"/>
    </source>
</evidence>
<dbReference type="EMBL" id="DRXG01000007">
    <property type="protein sequence ID" value="HHN51752.1"/>
    <property type="molecule type" value="Genomic_DNA"/>
</dbReference>
<evidence type="ECO:0000256" key="1">
    <source>
        <dbReference type="ARBA" id="ARBA00022741"/>
    </source>
</evidence>
<dbReference type="PANTHER" id="PTHR47957">
    <property type="entry name" value="ATP-DEPENDENT HELICASE HRQ1"/>
    <property type="match status" value="1"/>
</dbReference>
<evidence type="ECO:0000259" key="4">
    <source>
        <dbReference type="PROSITE" id="PS51194"/>
    </source>
</evidence>
<dbReference type="PROSITE" id="PS51192">
    <property type="entry name" value="HELICASE_ATP_BIND_1"/>
    <property type="match status" value="1"/>
</dbReference>
<evidence type="ECO:0000259" key="3">
    <source>
        <dbReference type="PROSITE" id="PS51192"/>
    </source>
</evidence>
<dbReference type="InterPro" id="IPR027417">
    <property type="entry name" value="P-loop_NTPase"/>
</dbReference>
<dbReference type="InterPro" id="IPR011545">
    <property type="entry name" value="DEAD/DEAH_box_helicase_dom"/>
</dbReference>
<keyword evidence="2" id="KW-0067">ATP-binding</keyword>
<protein>
    <submittedName>
        <fullName evidence="6">DEAD/DEAH box helicase</fullName>
    </submittedName>
</protein>
<dbReference type="GO" id="GO:0036297">
    <property type="term" value="P:interstrand cross-link repair"/>
    <property type="evidence" value="ECO:0007669"/>
    <property type="project" value="TreeGrafter"/>
</dbReference>